<dbReference type="GO" id="GO:0016020">
    <property type="term" value="C:membrane"/>
    <property type="evidence" value="ECO:0007669"/>
    <property type="project" value="UniProtKB-SubCell"/>
</dbReference>
<dbReference type="GO" id="GO:0000981">
    <property type="term" value="F:DNA-binding transcription factor activity, RNA polymerase II-specific"/>
    <property type="evidence" value="ECO:0007669"/>
    <property type="project" value="TreeGrafter"/>
</dbReference>
<feature type="transmembrane region" description="Helical" evidence="9">
    <location>
        <begin position="435"/>
        <end position="457"/>
    </location>
</feature>
<protein>
    <submittedName>
        <fullName evidence="12 13">Cyclic AMP-dependent transcription factor ATF-6 alpha</fullName>
    </submittedName>
</protein>
<dbReference type="RefSeq" id="XP_014476655.1">
    <property type="nucleotide sequence ID" value="XM_014621169.1"/>
</dbReference>
<feature type="domain" description="BZIP" evidence="10">
    <location>
        <begin position="359"/>
        <end position="417"/>
    </location>
</feature>
<dbReference type="Proteomes" id="UP000515204">
    <property type="component" value="Unplaced"/>
</dbReference>
<dbReference type="RefSeq" id="XP_014476654.1">
    <property type="nucleotide sequence ID" value="XM_014621168.1"/>
</dbReference>
<keyword evidence="3" id="KW-0805">Transcription regulation</keyword>
<dbReference type="InterPro" id="IPR004827">
    <property type="entry name" value="bZIP"/>
</dbReference>
<dbReference type="RefSeq" id="XP_014476653.1">
    <property type="nucleotide sequence ID" value="XM_014621167.1"/>
</dbReference>
<organism evidence="11 14">
    <name type="scientific">Dinoponera quadriceps</name>
    <name type="common">South American ant</name>
    <dbReference type="NCBI Taxonomy" id="609295"/>
    <lineage>
        <taxon>Eukaryota</taxon>
        <taxon>Metazoa</taxon>
        <taxon>Ecdysozoa</taxon>
        <taxon>Arthropoda</taxon>
        <taxon>Hexapoda</taxon>
        <taxon>Insecta</taxon>
        <taxon>Pterygota</taxon>
        <taxon>Neoptera</taxon>
        <taxon>Endopterygota</taxon>
        <taxon>Hymenoptera</taxon>
        <taxon>Apocrita</taxon>
        <taxon>Aculeata</taxon>
        <taxon>Formicoidea</taxon>
        <taxon>Formicidae</taxon>
        <taxon>Ponerinae</taxon>
        <taxon>Ponerini</taxon>
        <taxon>Dinoponera</taxon>
    </lineage>
</organism>
<comment type="similarity">
    <text evidence="2">Belongs to the bZIP family. ATF subfamily.</text>
</comment>
<dbReference type="SUPFAM" id="SSF57959">
    <property type="entry name" value="Leucine zipper domain"/>
    <property type="match status" value="1"/>
</dbReference>
<dbReference type="InterPro" id="IPR046347">
    <property type="entry name" value="bZIP_sf"/>
</dbReference>
<dbReference type="GeneID" id="106745500"/>
<keyword evidence="5" id="KW-0804">Transcription</keyword>
<dbReference type="SMART" id="SM00338">
    <property type="entry name" value="BRLZ"/>
    <property type="match status" value="1"/>
</dbReference>
<feature type="region of interest" description="Disordered" evidence="8">
    <location>
        <begin position="111"/>
        <end position="131"/>
    </location>
</feature>
<comment type="subcellular location">
    <subcellularLocation>
        <location evidence="1">Membrane</location>
        <topology evidence="1">Single-pass membrane protein</topology>
    </subcellularLocation>
</comment>
<accession>A0A6P3XE64</accession>
<dbReference type="AlphaFoldDB" id="A0A6P3XE64"/>
<dbReference type="GO" id="GO:0005634">
    <property type="term" value="C:nucleus"/>
    <property type="evidence" value="ECO:0007669"/>
    <property type="project" value="TreeGrafter"/>
</dbReference>
<dbReference type="InterPro" id="IPR051882">
    <property type="entry name" value="ATF_bZIP_TF"/>
</dbReference>
<keyword evidence="9" id="KW-0472">Membrane</keyword>
<dbReference type="CDD" id="cd14700">
    <property type="entry name" value="bZIP_ATF6"/>
    <property type="match status" value="1"/>
</dbReference>
<evidence type="ECO:0000313" key="11">
    <source>
        <dbReference type="Proteomes" id="UP000515204"/>
    </source>
</evidence>
<evidence type="ECO:0000256" key="8">
    <source>
        <dbReference type="SAM" id="MobiDB-lite"/>
    </source>
</evidence>
<evidence type="ECO:0000256" key="2">
    <source>
        <dbReference type="ARBA" id="ARBA00009050"/>
    </source>
</evidence>
<evidence type="ECO:0000256" key="6">
    <source>
        <dbReference type="ARBA" id="ARBA00023242"/>
    </source>
</evidence>
<evidence type="ECO:0000259" key="10">
    <source>
        <dbReference type="PROSITE" id="PS50217"/>
    </source>
</evidence>
<dbReference type="PROSITE" id="PS50217">
    <property type="entry name" value="BZIP"/>
    <property type="match status" value="1"/>
</dbReference>
<proteinExistence type="inferred from homology"/>
<dbReference type="PANTHER" id="PTHR46164:SF3">
    <property type="entry name" value="ATF6, ISOFORM C"/>
    <property type="match status" value="1"/>
</dbReference>
<sequence length="761" mass="86647">MMLSSSGINNEEILMSLDSWGDEVFSNLTPRELEFHSLSAEDISNIKQDIPDISIQEGREQISGKVREDINPFDSLLLAFNELQSYPINNYSELNEINEIKNENIKVEPQSPYSQFLTSPDSLNDSSDSTASDWRSEMLKNCLMQNVDKIILQTPPTSPQSPLIQSPQSFLNVSNLIKPANILPANERNINHKKDIHQKTDSIKRVHIPLANTKDKLQNAIILHTPNGTAFVQNTDLQQEMHTSEIQTLSTIGQISTLNSLNIDTTSTKTNRALQLSQDVKVVNTIPNLFQEINSLVNAPVYIKSEPITFDDIVIKNESINCAPFIVQKNETDCAPLIVKKETDLGLSGNKIENESMQALKRQQRMIKNRESACLSRKKKKEYVHSLEKQLSELKEENENLKLENIRLKQKLINIENGAMFNKRKVGILNRNRKGIALFAILCMISVNFNVLGILSWNVNFKTLFNKAPISVSDIDEIKHSRTLLWTVNENNNDMRDEIEESFNKNMPVDQPVCPNINQSESIRLDSELRRWIDGESDRDNWTTSTKPKFLLSTSLPLEGKTKRKLYLSQDKKIKTMHKMIDVPTATSNAVQVFSPILSEHASLFEALGRKDDTFYVVWFTGKHLLLPASRTNDTARPKMSLVLPAVSIKGTFTTPPDHVTMMQIDCEVTNTQLLHLQQSIIPVHLRDNKSASQSNRSHSVEDIVNSSTANIRNIRNHKPYFIKEANRKALYGKNFEDKYEDKNVRDFGNKNAIYVYKENF</sequence>
<keyword evidence="9" id="KW-0812">Transmembrane</keyword>
<dbReference type="Pfam" id="PF00170">
    <property type="entry name" value="bZIP_1"/>
    <property type="match status" value="1"/>
</dbReference>
<gene>
    <name evidence="12 13 14" type="primary">LOC106745500</name>
</gene>
<dbReference type="PANTHER" id="PTHR46164">
    <property type="entry name" value="ATF6, ISOFORM C"/>
    <property type="match status" value="1"/>
</dbReference>
<evidence type="ECO:0000313" key="12">
    <source>
        <dbReference type="RefSeq" id="XP_014476653.1"/>
    </source>
</evidence>
<keyword evidence="6" id="KW-0539">Nucleus</keyword>
<keyword evidence="9" id="KW-1133">Transmembrane helix</keyword>
<evidence type="ECO:0000256" key="3">
    <source>
        <dbReference type="ARBA" id="ARBA00023015"/>
    </source>
</evidence>
<name>A0A6P3XE64_DINQU</name>
<keyword evidence="4" id="KW-0238">DNA-binding</keyword>
<reference evidence="12 13" key="1">
    <citation type="submission" date="2025-04" db="UniProtKB">
        <authorList>
            <consortium name="RefSeq"/>
        </authorList>
    </citation>
    <scope>IDENTIFICATION</scope>
</reference>
<evidence type="ECO:0000313" key="13">
    <source>
        <dbReference type="RefSeq" id="XP_014476654.1"/>
    </source>
</evidence>
<evidence type="ECO:0000256" key="4">
    <source>
        <dbReference type="ARBA" id="ARBA00023125"/>
    </source>
</evidence>
<dbReference type="GO" id="GO:0000978">
    <property type="term" value="F:RNA polymerase II cis-regulatory region sequence-specific DNA binding"/>
    <property type="evidence" value="ECO:0007669"/>
    <property type="project" value="TreeGrafter"/>
</dbReference>
<dbReference type="Gene3D" id="1.20.5.170">
    <property type="match status" value="1"/>
</dbReference>
<evidence type="ECO:0000256" key="1">
    <source>
        <dbReference type="ARBA" id="ARBA00004167"/>
    </source>
</evidence>
<evidence type="ECO:0000256" key="5">
    <source>
        <dbReference type="ARBA" id="ARBA00023163"/>
    </source>
</evidence>
<keyword evidence="7" id="KW-0175">Coiled coil</keyword>
<dbReference type="CTD" id="22926"/>
<dbReference type="OrthoDB" id="644067at2759"/>
<feature type="coiled-coil region" evidence="7">
    <location>
        <begin position="377"/>
        <end position="418"/>
    </location>
</feature>
<evidence type="ECO:0000313" key="14">
    <source>
        <dbReference type="RefSeq" id="XP_014476655.1"/>
    </source>
</evidence>
<dbReference type="GO" id="GO:0030968">
    <property type="term" value="P:endoplasmic reticulum unfolded protein response"/>
    <property type="evidence" value="ECO:0007669"/>
    <property type="project" value="TreeGrafter"/>
</dbReference>
<dbReference type="KEGG" id="dqu:106745500"/>
<keyword evidence="11" id="KW-1185">Reference proteome</keyword>
<evidence type="ECO:0000256" key="7">
    <source>
        <dbReference type="SAM" id="Coils"/>
    </source>
</evidence>
<evidence type="ECO:0000256" key="9">
    <source>
        <dbReference type="SAM" id="Phobius"/>
    </source>
</evidence>